<proteinExistence type="predicted"/>
<feature type="compositionally biased region" description="Low complexity" evidence="1">
    <location>
        <begin position="305"/>
        <end position="322"/>
    </location>
</feature>
<sequence>MKPSKRLGAFLALNLSLVPTVLAASNCDQLSGSVYTGYNGFKFDILCDTSTINGNIFAYYSNGDEFQDCVDRCDSVPICAVALYLAGSGDCALINTYQGTRSFNGNDVAMKRPPESATTTSAEFTSSEASSTEVQSTSTEDLTTETSSIEATTTVVSSTEVSSAEEVSSTEVSTTEDPSTMISSIETTSSEATSAEGSSTEVLSTEDSATETSTIEATSSEPSSTETSSIEEALPTEPSSIETSSAEATSTTASAATTSTSSEASSESASTSQDYTLVTTTTDSPYTSTASIETSTDDCDDETSSIETSTVGVTSTGTGSEIQPTTLPTDSLSSPATTIQTSELSTLASSEASASTSEASSSTTAETQAETQNSVSTSLPSSVTSEAFSSLPTSSKNTVTETHTTYTQVTSSSDSSSRTTEHGSKTLSASGVTTMKTNSASGLATPYPTSDCVWTVYLTMVEYVTCSTGVVPETAITTTYVTADGHGGNYRPPVVTLPSGCIGGYQVDASGHSYPVAQPTKGSYGNIPDHGYDQPSVRPTPGSSGNSHPGYDNDRPHVPAPTAESHGNSEPEYSNDQPTVPQSTQGSHANYPDNKYSQPSAPGYVSPSQESNKNEPQPTGSEAAKTTIPAYGPGAPVNSPASSAVHHGHVGNATTFAIWTTATEERHAPSASSSTPEEAPYTPVIASRASRHQGMVWTLIAGTLIALIN</sequence>
<feature type="compositionally biased region" description="Acidic residues" evidence="1">
    <location>
        <begin position="295"/>
        <end position="304"/>
    </location>
</feature>
<evidence type="ECO:0000256" key="1">
    <source>
        <dbReference type="SAM" id="MobiDB-lite"/>
    </source>
</evidence>
<dbReference type="STRING" id="56646.A0A2L2THS6"/>
<evidence type="ECO:0000313" key="3">
    <source>
        <dbReference type="EMBL" id="CEI67573.1"/>
    </source>
</evidence>
<protein>
    <recommendedName>
        <fullName evidence="5">Apple domain-containing protein</fullName>
    </recommendedName>
</protein>
<evidence type="ECO:0000313" key="4">
    <source>
        <dbReference type="Proteomes" id="UP000245910"/>
    </source>
</evidence>
<feature type="compositionally biased region" description="Polar residues" evidence="1">
    <location>
        <begin position="386"/>
        <end position="397"/>
    </location>
</feature>
<feature type="compositionally biased region" description="Polar residues" evidence="1">
    <location>
        <begin position="323"/>
        <end position="339"/>
    </location>
</feature>
<feature type="region of interest" description="Disordered" evidence="1">
    <location>
        <begin position="104"/>
        <end position="432"/>
    </location>
</feature>
<feature type="signal peptide" evidence="2">
    <location>
        <begin position="1"/>
        <end position="23"/>
    </location>
</feature>
<reference evidence="4" key="1">
    <citation type="submission" date="2014-10" db="EMBL/GenBank/DDBJ databases">
        <authorList>
            <person name="King R."/>
        </authorList>
    </citation>
    <scope>NUCLEOTIDE SEQUENCE [LARGE SCALE GENOMIC DNA]</scope>
    <source>
        <strain evidence="4">A3/5</strain>
    </source>
</reference>
<organism evidence="3 4">
    <name type="scientific">Fusarium venenatum</name>
    <dbReference type="NCBI Taxonomy" id="56646"/>
    <lineage>
        <taxon>Eukaryota</taxon>
        <taxon>Fungi</taxon>
        <taxon>Dikarya</taxon>
        <taxon>Ascomycota</taxon>
        <taxon>Pezizomycotina</taxon>
        <taxon>Sordariomycetes</taxon>
        <taxon>Hypocreomycetidae</taxon>
        <taxon>Hypocreales</taxon>
        <taxon>Nectriaceae</taxon>
        <taxon>Fusarium</taxon>
    </lineage>
</organism>
<evidence type="ECO:0008006" key="5">
    <source>
        <dbReference type="Google" id="ProtNLM"/>
    </source>
</evidence>
<feature type="compositionally biased region" description="Low complexity" evidence="1">
    <location>
        <begin position="398"/>
        <end position="418"/>
    </location>
</feature>
<keyword evidence="2" id="KW-0732">Signal</keyword>
<feature type="compositionally biased region" description="Polar residues" evidence="1">
    <location>
        <begin position="565"/>
        <end position="588"/>
    </location>
</feature>
<dbReference type="OrthoDB" id="5106066at2759"/>
<accession>A0A2L2THS6</accession>
<feature type="compositionally biased region" description="Low complexity" evidence="1">
    <location>
        <begin position="115"/>
        <end position="294"/>
    </location>
</feature>
<keyword evidence="4" id="KW-1185">Reference proteome</keyword>
<feature type="compositionally biased region" description="Low complexity" evidence="1">
    <location>
        <begin position="340"/>
        <end position="385"/>
    </location>
</feature>
<name>A0A2L2THS6_9HYPO</name>
<dbReference type="AlphaFoldDB" id="A0A2L2THS6"/>
<evidence type="ECO:0000256" key="2">
    <source>
        <dbReference type="SAM" id="SignalP"/>
    </source>
</evidence>
<feature type="compositionally biased region" description="Polar residues" evidence="1">
    <location>
        <begin position="595"/>
        <end position="620"/>
    </location>
</feature>
<feature type="chain" id="PRO_5014766262" description="Apple domain-containing protein" evidence="2">
    <location>
        <begin position="24"/>
        <end position="709"/>
    </location>
</feature>
<dbReference type="EMBL" id="LN649229">
    <property type="protein sequence ID" value="CEI67573.1"/>
    <property type="molecule type" value="Genomic_DNA"/>
</dbReference>
<dbReference type="Proteomes" id="UP000245910">
    <property type="component" value="Chromosome I"/>
</dbReference>
<feature type="region of interest" description="Disordered" evidence="1">
    <location>
        <begin position="513"/>
        <end position="647"/>
    </location>
</feature>